<sequence length="180" mass="20117">MTPRVDVRSTRSKPAHDADIYLYTRAAYRARGQTALVRRAAHAALAQGRHLPTPVALTIRLADDAELRALNRQYRVTDAPTDVLSFGGEGYRDGQPSDADHAPAYLGDIAISMERCAAQAKRYGHPVEDELALLVIHGVLHLLGYDHHTPARRRRMWQAQDRAFALLGRPNPLQPDQFHD</sequence>
<keyword evidence="5 9" id="KW-0479">Metal-binding</keyword>
<keyword evidence="2 9" id="KW-0690">Ribosome biogenesis</keyword>
<dbReference type="Proteomes" id="UP000230790">
    <property type="component" value="Unassembled WGS sequence"/>
</dbReference>
<evidence type="ECO:0000256" key="6">
    <source>
        <dbReference type="ARBA" id="ARBA00022759"/>
    </source>
</evidence>
<evidence type="ECO:0000256" key="8">
    <source>
        <dbReference type="ARBA" id="ARBA00022833"/>
    </source>
</evidence>
<dbReference type="SUPFAM" id="SSF55486">
    <property type="entry name" value="Metalloproteases ('zincins'), catalytic domain"/>
    <property type="match status" value="1"/>
</dbReference>
<dbReference type="InterPro" id="IPR020549">
    <property type="entry name" value="YbeY_CS"/>
</dbReference>
<reference evidence="10 11" key="1">
    <citation type="submission" date="2017-11" db="EMBL/GenBank/DDBJ databases">
        <title>Evolution of Phototrophy in the Chloroflexi Phylum Driven by Horizontal Gene Transfer.</title>
        <authorList>
            <person name="Ward L.M."/>
            <person name="Hemp J."/>
            <person name="Shih P.M."/>
            <person name="Mcglynn S.E."/>
            <person name="Fischer W."/>
        </authorList>
    </citation>
    <scope>NUCLEOTIDE SEQUENCE [LARGE SCALE GENOMIC DNA]</scope>
    <source>
        <strain evidence="10">JP3_7</strain>
    </source>
</reference>
<dbReference type="PROSITE" id="PS01306">
    <property type="entry name" value="UPF0054"/>
    <property type="match status" value="1"/>
</dbReference>
<dbReference type="PANTHER" id="PTHR46986">
    <property type="entry name" value="ENDORIBONUCLEASE YBEY, CHLOROPLASTIC"/>
    <property type="match status" value="1"/>
</dbReference>
<feature type="binding site" evidence="9">
    <location>
        <position position="137"/>
    </location>
    <ligand>
        <name>Zn(2+)</name>
        <dbReference type="ChEBI" id="CHEBI:29105"/>
        <note>catalytic</note>
    </ligand>
</feature>
<keyword evidence="3 9" id="KW-0698">rRNA processing</keyword>
<feature type="binding site" evidence="9">
    <location>
        <position position="147"/>
    </location>
    <ligand>
        <name>Zn(2+)</name>
        <dbReference type="ChEBI" id="CHEBI:29105"/>
        <note>catalytic</note>
    </ligand>
</feature>
<dbReference type="GO" id="GO:0005737">
    <property type="term" value="C:cytoplasm"/>
    <property type="evidence" value="ECO:0007669"/>
    <property type="project" value="UniProtKB-SubCell"/>
</dbReference>
<evidence type="ECO:0000313" key="10">
    <source>
        <dbReference type="EMBL" id="PJF47538.1"/>
    </source>
</evidence>
<evidence type="ECO:0000256" key="3">
    <source>
        <dbReference type="ARBA" id="ARBA00022552"/>
    </source>
</evidence>
<dbReference type="InterPro" id="IPR023091">
    <property type="entry name" value="MetalPrtase_cat_dom_sf_prd"/>
</dbReference>
<dbReference type="Pfam" id="PF02130">
    <property type="entry name" value="YbeY"/>
    <property type="match status" value="1"/>
</dbReference>
<dbReference type="AlphaFoldDB" id="A0A2M8QCP2"/>
<evidence type="ECO:0000256" key="4">
    <source>
        <dbReference type="ARBA" id="ARBA00022722"/>
    </source>
</evidence>
<dbReference type="GO" id="GO:0006364">
    <property type="term" value="P:rRNA processing"/>
    <property type="evidence" value="ECO:0007669"/>
    <property type="project" value="UniProtKB-UniRule"/>
</dbReference>
<evidence type="ECO:0000256" key="1">
    <source>
        <dbReference type="ARBA" id="ARBA00010875"/>
    </source>
</evidence>
<proteinExistence type="inferred from homology"/>
<feature type="binding site" evidence="9">
    <location>
        <position position="141"/>
    </location>
    <ligand>
        <name>Zn(2+)</name>
        <dbReference type="ChEBI" id="CHEBI:29105"/>
        <note>catalytic</note>
    </ligand>
</feature>
<dbReference type="EC" id="3.1.-.-" evidence="9"/>
<gene>
    <name evidence="9 10" type="primary">ybeY</name>
    <name evidence="10" type="ORF">CUN48_08040</name>
</gene>
<dbReference type="HAMAP" id="MF_00009">
    <property type="entry name" value="Endoribonucl_YbeY"/>
    <property type="match status" value="1"/>
</dbReference>
<evidence type="ECO:0000313" key="11">
    <source>
        <dbReference type="Proteomes" id="UP000230790"/>
    </source>
</evidence>
<name>A0A2M8QCP2_9CHLR</name>
<organism evidence="10 11">
    <name type="scientific">Candidatus Thermofonsia Clade 3 bacterium</name>
    <dbReference type="NCBI Taxonomy" id="2364212"/>
    <lineage>
        <taxon>Bacteria</taxon>
        <taxon>Bacillati</taxon>
        <taxon>Chloroflexota</taxon>
        <taxon>Candidatus Thermofontia</taxon>
        <taxon>Candidatus Thermofonsia Clade 3</taxon>
    </lineage>
</organism>
<keyword evidence="4 9" id="KW-0540">Nuclease</keyword>
<comment type="caution">
    <text evidence="10">The sequence shown here is derived from an EMBL/GenBank/DDBJ whole genome shotgun (WGS) entry which is preliminary data.</text>
</comment>
<dbReference type="GO" id="GO:0004521">
    <property type="term" value="F:RNA endonuclease activity"/>
    <property type="evidence" value="ECO:0007669"/>
    <property type="project" value="UniProtKB-UniRule"/>
</dbReference>
<comment type="similarity">
    <text evidence="1 9">Belongs to the endoribonuclease YbeY family.</text>
</comment>
<evidence type="ECO:0000256" key="7">
    <source>
        <dbReference type="ARBA" id="ARBA00022801"/>
    </source>
</evidence>
<evidence type="ECO:0000256" key="5">
    <source>
        <dbReference type="ARBA" id="ARBA00022723"/>
    </source>
</evidence>
<dbReference type="NCBIfam" id="TIGR00043">
    <property type="entry name" value="rRNA maturation RNase YbeY"/>
    <property type="match status" value="1"/>
</dbReference>
<keyword evidence="7 9" id="KW-0378">Hydrolase</keyword>
<dbReference type="InterPro" id="IPR002036">
    <property type="entry name" value="YbeY"/>
</dbReference>
<comment type="function">
    <text evidence="9">Single strand-specific metallo-endoribonuclease involved in late-stage 70S ribosome quality control and in maturation of the 3' terminus of the 16S rRNA.</text>
</comment>
<dbReference type="Gene3D" id="3.40.390.30">
    <property type="entry name" value="Metalloproteases ('zincins'), catalytic domain"/>
    <property type="match status" value="1"/>
</dbReference>
<dbReference type="GO" id="GO:0008270">
    <property type="term" value="F:zinc ion binding"/>
    <property type="evidence" value="ECO:0007669"/>
    <property type="project" value="UniProtKB-UniRule"/>
</dbReference>
<comment type="cofactor">
    <cofactor evidence="9">
        <name>Zn(2+)</name>
        <dbReference type="ChEBI" id="CHEBI:29105"/>
    </cofactor>
    <text evidence="9">Binds 1 zinc ion.</text>
</comment>
<protein>
    <recommendedName>
        <fullName evidence="9">Endoribonuclease YbeY</fullName>
        <ecNumber evidence="9">3.1.-.-</ecNumber>
    </recommendedName>
</protein>
<comment type="subcellular location">
    <subcellularLocation>
        <location evidence="9">Cytoplasm</location>
    </subcellularLocation>
</comment>
<keyword evidence="9" id="KW-0963">Cytoplasm</keyword>
<dbReference type="GO" id="GO:0004222">
    <property type="term" value="F:metalloendopeptidase activity"/>
    <property type="evidence" value="ECO:0007669"/>
    <property type="project" value="InterPro"/>
</dbReference>
<dbReference type="PANTHER" id="PTHR46986:SF1">
    <property type="entry name" value="ENDORIBONUCLEASE YBEY, CHLOROPLASTIC"/>
    <property type="match status" value="1"/>
</dbReference>
<keyword evidence="8 9" id="KW-0862">Zinc</keyword>
<evidence type="ECO:0000256" key="2">
    <source>
        <dbReference type="ARBA" id="ARBA00022517"/>
    </source>
</evidence>
<dbReference type="EMBL" id="PGTN01000044">
    <property type="protein sequence ID" value="PJF47538.1"/>
    <property type="molecule type" value="Genomic_DNA"/>
</dbReference>
<keyword evidence="6 9" id="KW-0255">Endonuclease</keyword>
<evidence type="ECO:0000256" key="9">
    <source>
        <dbReference type="HAMAP-Rule" id="MF_00009"/>
    </source>
</evidence>
<accession>A0A2M8QCP2</accession>